<evidence type="ECO:0000313" key="2">
    <source>
        <dbReference type="EMBL" id="PPK89816.1"/>
    </source>
</evidence>
<gene>
    <name evidence="2" type="ORF">CLV92_1305</name>
</gene>
<evidence type="ECO:0000313" key="3">
    <source>
        <dbReference type="Proteomes" id="UP000239485"/>
    </source>
</evidence>
<dbReference type="AlphaFoldDB" id="A0A2S6IBY0"/>
<proteinExistence type="predicted"/>
<feature type="region of interest" description="Disordered" evidence="1">
    <location>
        <begin position="44"/>
        <end position="66"/>
    </location>
</feature>
<feature type="region of interest" description="Disordered" evidence="1">
    <location>
        <begin position="143"/>
        <end position="170"/>
    </location>
</feature>
<accession>A0A2S6IBY0</accession>
<organism evidence="2 3">
    <name type="scientific">Kineococcus xinjiangensis</name>
    <dbReference type="NCBI Taxonomy" id="512762"/>
    <lineage>
        <taxon>Bacteria</taxon>
        <taxon>Bacillati</taxon>
        <taxon>Actinomycetota</taxon>
        <taxon>Actinomycetes</taxon>
        <taxon>Kineosporiales</taxon>
        <taxon>Kineosporiaceae</taxon>
        <taxon>Kineococcus</taxon>
    </lineage>
</organism>
<evidence type="ECO:0000256" key="1">
    <source>
        <dbReference type="SAM" id="MobiDB-lite"/>
    </source>
</evidence>
<protein>
    <submittedName>
        <fullName evidence="2">Uncharacterized protein</fullName>
    </submittedName>
</protein>
<dbReference type="RefSeq" id="WP_104435962.1">
    <property type="nucleotide sequence ID" value="NZ_PTJD01000030.1"/>
</dbReference>
<reference evidence="2 3" key="1">
    <citation type="submission" date="2018-02" db="EMBL/GenBank/DDBJ databases">
        <title>Genomic Encyclopedia of Archaeal and Bacterial Type Strains, Phase II (KMG-II): from individual species to whole genera.</title>
        <authorList>
            <person name="Goeker M."/>
        </authorList>
    </citation>
    <scope>NUCLEOTIDE SEQUENCE [LARGE SCALE GENOMIC DNA]</scope>
    <source>
        <strain evidence="2 3">DSM 22857</strain>
    </source>
</reference>
<name>A0A2S6IBY0_9ACTN</name>
<dbReference type="InterPro" id="IPR011044">
    <property type="entry name" value="Quino_amine_DH_bsu"/>
</dbReference>
<dbReference type="OrthoDB" id="6636929at2"/>
<dbReference type="EMBL" id="PTJD01000030">
    <property type="protein sequence ID" value="PPK89816.1"/>
    <property type="molecule type" value="Genomic_DNA"/>
</dbReference>
<keyword evidence="3" id="KW-1185">Reference proteome</keyword>
<sequence length="389" mass="44329">MWETWREEMRTWEQSRWRQWYEEHEQRSRAKDEWWRREAEEQRRRLAEKLRPSEDSKQDSEQHMELYRQDALEHPSEAQRAHEQQESIRRQEVSAYPTLPLRHHADLHHLDRRSQQQEPVTVGFGPAGDALVVWEHGGEGAVQVSHHAPDGTPGTITPVPPQPHRSEVQPLPDGQILLASARCRRDEDDDNAAVYDDTGRLVRTAHVGDAIQHLLSTASGEVWTSYFDEGVFAWSGLSTHGLVRFGTDLTPQWRYPQKRQPDLPVIDDCYALNVTGETAWAYAYDAFHLVSAEGQHAHDHGQVPFRGANALLVDGDRAALIGGYPAERHVITPLHITPEGLRLAGPPRRLTMPDGQPLPRARYTGRGPELHVAVGATWYRLDLDDITPP</sequence>
<dbReference type="Proteomes" id="UP000239485">
    <property type="component" value="Unassembled WGS sequence"/>
</dbReference>
<comment type="caution">
    <text evidence="2">The sequence shown here is derived from an EMBL/GenBank/DDBJ whole genome shotgun (WGS) entry which is preliminary data.</text>
</comment>
<dbReference type="SUPFAM" id="SSF50969">
    <property type="entry name" value="YVTN repeat-like/Quinoprotein amine dehydrogenase"/>
    <property type="match status" value="1"/>
</dbReference>